<reference evidence="1 2" key="1">
    <citation type="submission" date="2013-12" db="EMBL/GenBank/DDBJ databases">
        <title>NBRP : Genome information of microbial organism related human and environment.</title>
        <authorList>
            <person name="Hattori M."/>
            <person name="Oshima K."/>
            <person name="Inaba H."/>
            <person name="Suda W."/>
            <person name="Sakamoto M."/>
            <person name="Iino T."/>
            <person name="Kitahara M."/>
            <person name="Oshida Y."/>
            <person name="Iida T."/>
            <person name="Kudo T."/>
            <person name="Itoh T."/>
            <person name="Ahmed I."/>
            <person name="Ohkuma M."/>
        </authorList>
    </citation>
    <scope>NUCLEOTIDE SEQUENCE [LARGE SCALE GENOMIC DNA]</scope>
    <source>
        <strain evidence="1 2">JCM 21738</strain>
    </source>
</reference>
<evidence type="ECO:0000313" key="1">
    <source>
        <dbReference type="EMBL" id="GAE47117.1"/>
    </source>
</evidence>
<name>W4RSN8_9BACI</name>
<gene>
    <name evidence="1" type="ORF">JCM21738_4065</name>
</gene>
<dbReference type="Proteomes" id="UP000018949">
    <property type="component" value="Unassembled WGS sequence"/>
</dbReference>
<comment type="caution">
    <text evidence="1">The sequence shown here is derived from an EMBL/GenBank/DDBJ whole genome shotgun (WGS) entry which is preliminary data.</text>
</comment>
<dbReference type="EMBL" id="BAUW01000064">
    <property type="protein sequence ID" value="GAE47117.1"/>
    <property type="molecule type" value="Genomic_DNA"/>
</dbReference>
<evidence type="ECO:0000313" key="2">
    <source>
        <dbReference type="Proteomes" id="UP000018949"/>
    </source>
</evidence>
<sequence>MIEQHAIENEFQKYNRLKVDLLKISKCIECCEEKEEQAFYQNLAIEYSKELKNLKKSIENEYHIILCDRCVH</sequence>
<dbReference type="RefSeq" id="WP_023625920.1">
    <property type="nucleotide sequence ID" value="NZ_BAUW01000064.1"/>
</dbReference>
<keyword evidence="2" id="KW-1185">Reference proteome</keyword>
<dbReference type="AlphaFoldDB" id="W4RSN8"/>
<accession>W4RSN8</accession>
<protein>
    <submittedName>
        <fullName evidence="1">Uncharacterized protein</fullName>
    </submittedName>
</protein>
<proteinExistence type="predicted"/>
<organism evidence="1 2">
    <name type="scientific">Mesobacillus boroniphilus JCM 21738</name>
    <dbReference type="NCBI Taxonomy" id="1294265"/>
    <lineage>
        <taxon>Bacteria</taxon>
        <taxon>Bacillati</taxon>
        <taxon>Bacillota</taxon>
        <taxon>Bacilli</taxon>
        <taxon>Bacillales</taxon>
        <taxon>Bacillaceae</taxon>
        <taxon>Mesobacillus</taxon>
    </lineage>
</organism>